<dbReference type="Pfam" id="PF10075">
    <property type="entry name" value="CSN8_PSD8_EIF3K"/>
    <property type="match status" value="1"/>
</dbReference>
<dbReference type="Gene3D" id="1.25.40.990">
    <property type="match status" value="1"/>
</dbReference>
<dbReference type="GO" id="GO:0005829">
    <property type="term" value="C:cytosol"/>
    <property type="evidence" value="ECO:0007669"/>
    <property type="project" value="TreeGrafter"/>
</dbReference>
<protein>
    <recommendedName>
        <fullName evidence="2">CSN8/PSMD8/EIF3K domain-containing protein</fullName>
    </recommendedName>
</protein>
<dbReference type="GO" id="GO:0008541">
    <property type="term" value="C:proteasome regulatory particle, lid subcomplex"/>
    <property type="evidence" value="ECO:0007669"/>
    <property type="project" value="TreeGrafter"/>
</dbReference>
<organism evidence="3">
    <name type="scientific">Paramoeba aestuarina</name>
    <dbReference type="NCBI Taxonomy" id="180227"/>
    <lineage>
        <taxon>Eukaryota</taxon>
        <taxon>Amoebozoa</taxon>
        <taxon>Discosea</taxon>
        <taxon>Flabellinia</taxon>
        <taxon>Dactylopodida</taxon>
        <taxon>Paramoebidae</taxon>
        <taxon>Paramoeba</taxon>
    </lineage>
</organism>
<evidence type="ECO:0000259" key="2">
    <source>
        <dbReference type="Pfam" id="PF10075"/>
    </source>
</evidence>
<dbReference type="EMBL" id="HBKR01021133">
    <property type="protein sequence ID" value="CAE2310730.1"/>
    <property type="molecule type" value="Transcribed_RNA"/>
</dbReference>
<accession>A0A7S4NVX9</accession>
<gene>
    <name evidence="3" type="ORF">NAES01612_LOCUS13744</name>
</gene>
<dbReference type="AlphaFoldDB" id="A0A7S4NVX9"/>
<evidence type="ECO:0000313" key="3">
    <source>
        <dbReference type="EMBL" id="CAE2310730.1"/>
    </source>
</evidence>
<dbReference type="InterPro" id="IPR006746">
    <property type="entry name" value="26S_Psome_Rpn12"/>
</dbReference>
<dbReference type="GO" id="GO:0005634">
    <property type="term" value="C:nucleus"/>
    <property type="evidence" value="ECO:0007669"/>
    <property type="project" value="TreeGrafter"/>
</dbReference>
<name>A0A7S4NVX9_9EUKA</name>
<feature type="domain" description="CSN8/PSMD8/EIF3K" evidence="2">
    <location>
        <begin position="102"/>
        <end position="211"/>
    </location>
</feature>
<sequence>MEINKISEHMSKARDAYKYMQYNDCLKELDSAKKYFEHFITFFNSEFLTSENSHETHFVRDAYEHECLCHARLGDAKAFHSAFDSLRYYYNDATENSERRILLTGVYLLVLLIENQPDVFNAELELLTYEDSASIYIHPIVALESFLADGNYTKVVEARNSVPTNDYEIFFKKLIDRMIQSISNDITQSCDSIPIEVARSLISFENQMEVNESLAADVCQRTSTVDSGPRARDSTMPASKDVVSALRAAASS</sequence>
<dbReference type="PANTHER" id="PTHR12387:SF0">
    <property type="entry name" value="26S PROTEASOME NON-ATPASE REGULATORY SUBUNIT 8"/>
    <property type="match status" value="1"/>
</dbReference>
<dbReference type="GO" id="GO:0043161">
    <property type="term" value="P:proteasome-mediated ubiquitin-dependent protein catabolic process"/>
    <property type="evidence" value="ECO:0007669"/>
    <property type="project" value="TreeGrafter"/>
</dbReference>
<keyword evidence="1" id="KW-0647">Proteasome</keyword>
<proteinExistence type="predicted"/>
<dbReference type="InterPro" id="IPR033464">
    <property type="entry name" value="CSN8_PSD8_EIF3K"/>
</dbReference>
<dbReference type="PANTHER" id="PTHR12387">
    <property type="entry name" value="26S PROTEASOME NON-ATPASE REGULATORY SUBUNIT 8"/>
    <property type="match status" value="1"/>
</dbReference>
<evidence type="ECO:0000256" key="1">
    <source>
        <dbReference type="ARBA" id="ARBA00022942"/>
    </source>
</evidence>
<reference evidence="3" key="1">
    <citation type="submission" date="2021-01" db="EMBL/GenBank/DDBJ databases">
        <authorList>
            <person name="Corre E."/>
            <person name="Pelletier E."/>
            <person name="Niang G."/>
            <person name="Scheremetjew M."/>
            <person name="Finn R."/>
            <person name="Kale V."/>
            <person name="Holt S."/>
            <person name="Cochrane G."/>
            <person name="Meng A."/>
            <person name="Brown T."/>
            <person name="Cohen L."/>
        </authorList>
    </citation>
    <scope>NUCLEOTIDE SEQUENCE</scope>
    <source>
        <strain evidence="3">SoJaBio B1-5/56/2</strain>
    </source>
</reference>